<keyword evidence="8 10" id="KW-0675">Receptor</keyword>
<keyword evidence="2" id="KW-1003">Cell membrane</keyword>
<feature type="region of interest" description="Disordered" evidence="11">
    <location>
        <begin position="266"/>
        <end position="307"/>
    </location>
</feature>
<feature type="region of interest" description="Disordered" evidence="11">
    <location>
        <begin position="715"/>
        <end position="736"/>
    </location>
</feature>
<protein>
    <recommendedName>
        <fullName evidence="13">G-protein coupled receptors family 1 profile domain-containing protein</fullName>
    </recommendedName>
</protein>
<evidence type="ECO:0000256" key="3">
    <source>
        <dbReference type="ARBA" id="ARBA00022692"/>
    </source>
</evidence>
<dbReference type="GO" id="GO:0005886">
    <property type="term" value="C:plasma membrane"/>
    <property type="evidence" value="ECO:0007669"/>
    <property type="project" value="UniProtKB-SubCell"/>
</dbReference>
<feature type="region of interest" description="Disordered" evidence="11">
    <location>
        <begin position="339"/>
        <end position="405"/>
    </location>
</feature>
<dbReference type="InterPro" id="IPR000276">
    <property type="entry name" value="GPCR_Rhodpsn"/>
</dbReference>
<keyword evidence="6 12" id="KW-0472">Membrane</keyword>
<gene>
    <name evidence="14" type="ORF">XAT740_LOCUS45615</name>
</gene>
<dbReference type="Pfam" id="PF00001">
    <property type="entry name" value="7tm_1"/>
    <property type="match status" value="2"/>
</dbReference>
<comment type="subcellular location">
    <subcellularLocation>
        <location evidence="1">Cell membrane</location>
        <topology evidence="1">Multi-pass membrane protein</topology>
    </subcellularLocation>
</comment>
<keyword evidence="3 10" id="KW-0812">Transmembrane</keyword>
<proteinExistence type="inferred from homology"/>
<keyword evidence="15" id="KW-1185">Reference proteome</keyword>
<dbReference type="AlphaFoldDB" id="A0A815ZDA9"/>
<dbReference type="Proteomes" id="UP000663828">
    <property type="component" value="Unassembled WGS sequence"/>
</dbReference>
<keyword evidence="7" id="KW-1015">Disulfide bond</keyword>
<comment type="caution">
    <text evidence="14">The sequence shown here is derived from an EMBL/GenBank/DDBJ whole genome shotgun (WGS) entry which is preliminary data.</text>
</comment>
<evidence type="ECO:0000256" key="11">
    <source>
        <dbReference type="SAM" id="MobiDB-lite"/>
    </source>
</evidence>
<evidence type="ECO:0000313" key="15">
    <source>
        <dbReference type="Proteomes" id="UP000663828"/>
    </source>
</evidence>
<feature type="transmembrane region" description="Helical" evidence="12">
    <location>
        <begin position="200"/>
        <end position="227"/>
    </location>
</feature>
<evidence type="ECO:0000256" key="1">
    <source>
        <dbReference type="ARBA" id="ARBA00004651"/>
    </source>
</evidence>
<keyword evidence="5 10" id="KW-0297">G-protein coupled receptor</keyword>
<name>A0A815ZDA9_ADIRI</name>
<evidence type="ECO:0000256" key="6">
    <source>
        <dbReference type="ARBA" id="ARBA00023136"/>
    </source>
</evidence>
<feature type="compositionally biased region" description="Polar residues" evidence="11">
    <location>
        <begin position="718"/>
        <end position="729"/>
    </location>
</feature>
<dbReference type="PROSITE" id="PS00237">
    <property type="entry name" value="G_PROTEIN_RECEP_F1_1"/>
    <property type="match status" value="1"/>
</dbReference>
<feature type="region of interest" description="Disordered" evidence="11">
    <location>
        <begin position="430"/>
        <end position="453"/>
    </location>
</feature>
<feature type="transmembrane region" description="Helical" evidence="12">
    <location>
        <begin position="156"/>
        <end position="180"/>
    </location>
</feature>
<evidence type="ECO:0000256" key="8">
    <source>
        <dbReference type="ARBA" id="ARBA00023170"/>
    </source>
</evidence>
<comment type="similarity">
    <text evidence="10">Belongs to the G-protein coupled receptor 1 family.</text>
</comment>
<keyword evidence="9 10" id="KW-0807">Transducer</keyword>
<dbReference type="Gene3D" id="1.20.1070.10">
    <property type="entry name" value="Rhodopsin 7-helix transmembrane proteins"/>
    <property type="match status" value="2"/>
</dbReference>
<evidence type="ECO:0000256" key="4">
    <source>
        <dbReference type="ARBA" id="ARBA00022989"/>
    </source>
</evidence>
<sequence length="917" mass="102718">MLVTTKHWLSSTMINGTRNEFRSSIDNHNNSQHSLSIEPTWASLSLITIILFTVCGNSLVCIAVIRERHLRNTTNYFLTSLAFTDCLVACLVMPIAVTIELIGHFPFNALACNVWLTFDVCCSTSSIWHMSVMSLDRYLTLRYPLKYGRNKRRSLMAYKIITIWLISFGICLPLFILGLVDPTNVYNEATRACFPSHRTFKIYGSFVAFFIPLVIMVVTYALTMSALQQAHTTKKNRYTRRQKMHAVINLATMAMRWKRAVNNDITDEQKTSNESVVVKSDEKNQTISSTSESSHCQRRRATSLLEPSQYESAKKGLVKRIFTSNYRLSEPRAPITWHKRKEKVLQPLDEKSTEQASPSSIRHLVPESPNNHNTHAKRSHSCTPLLDVEDGRKSRRRRSSSAHTILQIRRDSAKIREELERLTAQLSAAMNNDGSSGKRLSLSVPGASDTTTNETPTIDQLLAETAINQPIIIPSSYLLVDSNMSPPAHNNLHLQLGRSHSADTRLASFDSTDDKAMMSNGIHVPNLLVTHDSTQNLPLNTNNNNNNNDDANNISHKNKNSNSLNILYKLEPMTRRLTSPSKFDTTCQRIKDWITVTTSSTNLDPHSNIRSRCVSAVNVTENTPMLAGQKSQLHNSPLSNLKRYFPRMEHLYGQAAAPNAIPRSYQASFSYHHHHPQQLLLVDDHVASVHSFAAMQRSSVSSITSTMLAARLMRAHRPSTSSSIGSASQKGLRRRPPRLNDVLSQASFQMVSLDTEDSSSGSSSLTHQSANVKAAIAGTNATPAVSAPKKHPTFRNLTKTSASNERKAMRVLLIIFSIFVILWTPFFVINLLSCFITDMHPIFISVATWLGYCSSGANPIIYTIFSRTFRRAFVNILTCRKVITSHRSQVFNPSCHSMTMSMGRKMSIASRGPADIR</sequence>
<feature type="compositionally biased region" description="Polar residues" evidence="11">
    <location>
        <begin position="285"/>
        <end position="294"/>
    </location>
</feature>
<evidence type="ECO:0000256" key="9">
    <source>
        <dbReference type="ARBA" id="ARBA00023224"/>
    </source>
</evidence>
<feature type="transmembrane region" description="Helical" evidence="12">
    <location>
        <begin position="114"/>
        <end position="135"/>
    </location>
</feature>
<evidence type="ECO:0000256" key="10">
    <source>
        <dbReference type="RuleBase" id="RU000688"/>
    </source>
</evidence>
<dbReference type="PANTHER" id="PTHR24248:SF125">
    <property type="entry name" value="DOPAMINE D2-LIKE RECEPTOR"/>
    <property type="match status" value="1"/>
</dbReference>
<dbReference type="GO" id="GO:0004930">
    <property type="term" value="F:G protein-coupled receptor activity"/>
    <property type="evidence" value="ECO:0007669"/>
    <property type="project" value="UniProtKB-KW"/>
</dbReference>
<dbReference type="SUPFAM" id="SSF81321">
    <property type="entry name" value="Family A G protein-coupled receptor-like"/>
    <property type="match status" value="2"/>
</dbReference>
<dbReference type="FunFam" id="1.20.1070.10:FF:000523">
    <property type="entry name" value="5-hydroxytryptamine receptor 2B"/>
    <property type="match status" value="1"/>
</dbReference>
<evidence type="ECO:0000256" key="12">
    <source>
        <dbReference type="SAM" id="Phobius"/>
    </source>
</evidence>
<feature type="transmembrane region" description="Helical" evidence="12">
    <location>
        <begin position="41"/>
        <end position="65"/>
    </location>
</feature>
<evidence type="ECO:0000259" key="13">
    <source>
        <dbReference type="PROSITE" id="PS50262"/>
    </source>
</evidence>
<dbReference type="PROSITE" id="PS50262">
    <property type="entry name" value="G_PROTEIN_RECEP_F1_2"/>
    <property type="match status" value="1"/>
</dbReference>
<feature type="transmembrane region" description="Helical" evidence="12">
    <location>
        <begin position="811"/>
        <end position="836"/>
    </location>
</feature>
<dbReference type="InterPro" id="IPR017452">
    <property type="entry name" value="GPCR_Rhodpsn_7TM"/>
</dbReference>
<evidence type="ECO:0000313" key="14">
    <source>
        <dbReference type="EMBL" id="CAF1582058.1"/>
    </source>
</evidence>
<evidence type="ECO:0000256" key="7">
    <source>
        <dbReference type="ARBA" id="ARBA00023157"/>
    </source>
</evidence>
<evidence type="ECO:0000256" key="5">
    <source>
        <dbReference type="ARBA" id="ARBA00023040"/>
    </source>
</evidence>
<dbReference type="PRINTS" id="PR00237">
    <property type="entry name" value="GPCRRHODOPSN"/>
</dbReference>
<organism evidence="14 15">
    <name type="scientific">Adineta ricciae</name>
    <name type="common">Rotifer</name>
    <dbReference type="NCBI Taxonomy" id="249248"/>
    <lineage>
        <taxon>Eukaryota</taxon>
        <taxon>Metazoa</taxon>
        <taxon>Spiralia</taxon>
        <taxon>Gnathifera</taxon>
        <taxon>Rotifera</taxon>
        <taxon>Eurotatoria</taxon>
        <taxon>Bdelloidea</taxon>
        <taxon>Adinetida</taxon>
        <taxon>Adinetidae</taxon>
        <taxon>Adineta</taxon>
    </lineage>
</organism>
<feature type="domain" description="G-protein coupled receptors family 1 profile" evidence="13">
    <location>
        <begin position="56"/>
        <end position="862"/>
    </location>
</feature>
<keyword evidence="4 12" id="KW-1133">Transmembrane helix</keyword>
<feature type="transmembrane region" description="Helical" evidence="12">
    <location>
        <begin position="77"/>
        <end position="102"/>
    </location>
</feature>
<dbReference type="EMBL" id="CAJNOR010005986">
    <property type="protein sequence ID" value="CAF1582058.1"/>
    <property type="molecule type" value="Genomic_DNA"/>
</dbReference>
<accession>A0A815ZDA9</accession>
<reference evidence="14" key="1">
    <citation type="submission" date="2021-02" db="EMBL/GenBank/DDBJ databases">
        <authorList>
            <person name="Nowell W R."/>
        </authorList>
    </citation>
    <scope>NUCLEOTIDE SEQUENCE</scope>
</reference>
<evidence type="ECO:0000256" key="2">
    <source>
        <dbReference type="ARBA" id="ARBA00022475"/>
    </source>
</evidence>
<feature type="transmembrane region" description="Helical" evidence="12">
    <location>
        <begin position="842"/>
        <end position="865"/>
    </location>
</feature>
<dbReference type="PANTHER" id="PTHR24248">
    <property type="entry name" value="ADRENERGIC RECEPTOR-RELATED G-PROTEIN COUPLED RECEPTOR"/>
    <property type="match status" value="1"/>
</dbReference>